<protein>
    <recommendedName>
        <fullName evidence="3">DUF1990 domain-containing protein</fullName>
    </recommendedName>
</protein>
<organism evidence="1 2">
    <name type="scientific">Phanerochaete sordida</name>
    <dbReference type="NCBI Taxonomy" id="48140"/>
    <lineage>
        <taxon>Eukaryota</taxon>
        <taxon>Fungi</taxon>
        <taxon>Dikarya</taxon>
        <taxon>Basidiomycota</taxon>
        <taxon>Agaricomycotina</taxon>
        <taxon>Agaricomycetes</taxon>
        <taxon>Polyporales</taxon>
        <taxon>Phanerochaetaceae</taxon>
        <taxon>Phanerochaete</taxon>
    </lineage>
</organism>
<reference evidence="1 2" key="1">
    <citation type="submission" date="2021-08" db="EMBL/GenBank/DDBJ databases">
        <title>Draft Genome Sequence of Phanerochaete sordida strain YK-624.</title>
        <authorList>
            <person name="Mori T."/>
            <person name="Dohra H."/>
            <person name="Suzuki T."/>
            <person name="Kawagishi H."/>
            <person name="Hirai H."/>
        </authorList>
    </citation>
    <scope>NUCLEOTIDE SEQUENCE [LARGE SCALE GENOMIC DNA]</scope>
    <source>
        <strain evidence="1 2">YK-624</strain>
    </source>
</reference>
<gene>
    <name evidence="1" type="ORF">PsYK624_030680</name>
</gene>
<evidence type="ECO:0000313" key="1">
    <source>
        <dbReference type="EMBL" id="GJE86985.1"/>
    </source>
</evidence>
<dbReference type="EMBL" id="BPQB01000005">
    <property type="protein sequence ID" value="GJE86985.1"/>
    <property type="molecule type" value="Genomic_DNA"/>
</dbReference>
<comment type="caution">
    <text evidence="1">The sequence shown here is derived from an EMBL/GenBank/DDBJ whole genome shotgun (WGS) entry which is preliminary data.</text>
</comment>
<proteinExistence type="predicted"/>
<evidence type="ECO:0008006" key="3">
    <source>
        <dbReference type="Google" id="ProtNLM"/>
    </source>
</evidence>
<name>A0A9P3G3I8_9APHY</name>
<dbReference type="Proteomes" id="UP000703269">
    <property type="component" value="Unassembled WGS sequence"/>
</dbReference>
<keyword evidence="2" id="KW-1185">Reference proteome</keyword>
<sequence>MPRLRTLVIGTGLAAIPALYIRSRVLSLERDYPSLSPESTSTVELRTPRAPGLRTAYTDVYATRIPLAALRRSLQVGDERAPLEELWPRAFFQTRTMRLEAKIAGLGAEGDLGAQGFTVGQRLVAGVMRVLRAPGPGTPLIVEWEMPPHVVRFFETIAAWGYPWRMMKGGRHEWSVGPMTTLSGEGEDMVEVRFAAAHDYRVVEGEKEPGKIIPQWVMRAHRAYARYLLDEAAKEIRQTKV</sequence>
<dbReference type="AlphaFoldDB" id="A0A9P3G3I8"/>
<accession>A0A9P3G3I8</accession>
<dbReference type="OrthoDB" id="4480078at2759"/>
<evidence type="ECO:0000313" key="2">
    <source>
        <dbReference type="Proteomes" id="UP000703269"/>
    </source>
</evidence>